<dbReference type="InterPro" id="IPR011009">
    <property type="entry name" value="Kinase-like_dom_sf"/>
</dbReference>
<sequence length="651" mass="78324">MEKYDGEYMYTKDNFVMEAVALSFLEEYHKGITPKLHKILFEPDDNEFYENVSSDYMFSSLDNFNKILSNGLEKNLDGNIVIVSELYGDDIKNYKKKMRKVYPKVFNKKSKKKILFECLKLIDKLHDTGLSHLDITPENILISDNFEFRICDFGKSTPLYTNKIRHIKKVNTMCSFESCSPYVGKMPFIPPECLKLYKLFRERSIREPLKYLHSIRDTEERRKYYFDVTSADKYMLGILFIWIMSVLDVVENTSGTNFSINSDNFFPYFQRINKLNTEENRDLIFSELLKKKCIKEYYDLNYINDIFDYINLLWFERYFLEHLCNSQLGVLFYTYADESCKNDDNINVFEMHISEDTCNNFIKYHNEEDNKNDESCLSKKKRKDTFINNFSWNKYMKNILKLYEKDITKYYKHKRLFYIKYNCNVFDIKMLMNSKICFIKGYNEPNICSYYNTFDNMFEFKNEYRYIYENKSDNFRYEFIEEDENEINEQGKNNFNDDDNCYCNDNEYNEYKDNNTNKYSIVCNELNKYYNFLDMEEYLSNKKYYSLYCSTCKDYFCDISTDETDDDEIFYPALSELESDEEYYIADQNINPNLDTSLIKHINNNNVTKLLDKHNHVNINKSTDINKIDIFHFISPIIFFLLGIIIDVLLI</sequence>
<feature type="transmembrane region" description="Helical" evidence="9">
    <location>
        <begin position="630"/>
        <end position="650"/>
    </location>
</feature>
<keyword evidence="2" id="KW-0723">Serine/threonine-protein kinase</keyword>
<dbReference type="Gene3D" id="1.10.510.10">
    <property type="entry name" value="Transferase(Phosphotransferase) domain 1"/>
    <property type="match status" value="1"/>
</dbReference>
<keyword evidence="4" id="KW-0547">Nucleotide-binding</keyword>
<dbReference type="OrthoDB" id="377509at2759"/>
<keyword evidence="3" id="KW-0808">Transferase</keyword>
<evidence type="ECO:0000256" key="2">
    <source>
        <dbReference type="ARBA" id="ARBA00022527"/>
    </source>
</evidence>
<dbReference type="GO" id="GO:0004674">
    <property type="term" value="F:protein serine/threonine kinase activity"/>
    <property type="evidence" value="ECO:0007669"/>
    <property type="project" value="UniProtKB-KW"/>
</dbReference>
<reference evidence="11 12" key="1">
    <citation type="submission" date="2013-02" db="EMBL/GenBank/DDBJ databases">
        <title>The Genome Annotation of Plasmodium falciparum FCH/4.</title>
        <authorList>
            <consortium name="The Broad Institute Genome Sequencing Platform"/>
            <consortium name="The Broad Institute Genome Sequencing Center for Infectious Disease"/>
            <person name="Neafsey D."/>
            <person name="Hoffman S."/>
            <person name="Volkman S."/>
            <person name="Rosenthal P."/>
            <person name="Walker B."/>
            <person name="Young S.K."/>
            <person name="Zeng Q."/>
            <person name="Gargeya S."/>
            <person name="Fitzgerald M."/>
            <person name="Haas B."/>
            <person name="Abouelleil A."/>
            <person name="Allen A.W."/>
            <person name="Alvarado L."/>
            <person name="Arachchi H.M."/>
            <person name="Berlin A.M."/>
            <person name="Chapman S.B."/>
            <person name="Gainer-Dewar J."/>
            <person name="Goldberg J."/>
            <person name="Griggs A."/>
            <person name="Gujja S."/>
            <person name="Hansen M."/>
            <person name="Howarth C."/>
            <person name="Imamovic A."/>
            <person name="Ireland A."/>
            <person name="Larimer J."/>
            <person name="McCowan C."/>
            <person name="Murphy C."/>
            <person name="Pearson M."/>
            <person name="Poon T.W."/>
            <person name="Priest M."/>
            <person name="Roberts A."/>
            <person name="Saif S."/>
            <person name="Shea T."/>
            <person name="Sisk P."/>
            <person name="Sykes S."/>
            <person name="Wortman J."/>
            <person name="Nusbaum C."/>
            <person name="Birren B."/>
        </authorList>
    </citation>
    <scope>NUCLEOTIDE SEQUENCE [LARGE SCALE GENOMIC DNA]</scope>
    <source>
        <strain evidence="11 12">FCH/4</strain>
    </source>
</reference>
<dbReference type="EMBL" id="KI927876">
    <property type="protein sequence ID" value="ETW30969.1"/>
    <property type="molecule type" value="Genomic_DNA"/>
</dbReference>
<accession>A0A024VQG5</accession>
<dbReference type="InterPro" id="IPR008266">
    <property type="entry name" value="Tyr_kinase_AS"/>
</dbReference>
<dbReference type="SUPFAM" id="SSF56112">
    <property type="entry name" value="Protein kinase-like (PK-like)"/>
    <property type="match status" value="1"/>
</dbReference>
<evidence type="ECO:0000256" key="3">
    <source>
        <dbReference type="ARBA" id="ARBA00022679"/>
    </source>
</evidence>
<evidence type="ECO:0000259" key="10">
    <source>
        <dbReference type="PROSITE" id="PS50011"/>
    </source>
</evidence>
<evidence type="ECO:0000256" key="5">
    <source>
        <dbReference type="ARBA" id="ARBA00022777"/>
    </source>
</evidence>
<comment type="catalytic activity">
    <reaction evidence="7">
        <text>L-threonyl-[protein] + ATP = O-phospho-L-threonyl-[protein] + ADP + H(+)</text>
        <dbReference type="Rhea" id="RHEA:46608"/>
        <dbReference type="Rhea" id="RHEA-COMP:11060"/>
        <dbReference type="Rhea" id="RHEA-COMP:11605"/>
        <dbReference type="ChEBI" id="CHEBI:15378"/>
        <dbReference type="ChEBI" id="CHEBI:30013"/>
        <dbReference type="ChEBI" id="CHEBI:30616"/>
        <dbReference type="ChEBI" id="CHEBI:61977"/>
        <dbReference type="ChEBI" id="CHEBI:456216"/>
        <dbReference type="EC" id="2.7.11.1"/>
    </reaction>
</comment>
<keyword evidence="9" id="KW-1133">Transmembrane helix</keyword>
<keyword evidence="6" id="KW-0067">ATP-binding</keyword>
<dbReference type="Proteomes" id="UP000030656">
    <property type="component" value="Unassembled WGS sequence"/>
</dbReference>
<gene>
    <name evidence="11" type="ORF">PFFCH_01584</name>
</gene>
<name>A0A024VQG5_PLAFA</name>
<dbReference type="EC" id="2.7.11.1" evidence="1"/>
<evidence type="ECO:0000256" key="4">
    <source>
        <dbReference type="ARBA" id="ARBA00022741"/>
    </source>
</evidence>
<evidence type="ECO:0000313" key="12">
    <source>
        <dbReference type="Proteomes" id="UP000030656"/>
    </source>
</evidence>
<dbReference type="PROSITE" id="PS00109">
    <property type="entry name" value="PROTEIN_KINASE_TYR"/>
    <property type="match status" value="1"/>
</dbReference>
<evidence type="ECO:0000256" key="7">
    <source>
        <dbReference type="ARBA" id="ARBA00047899"/>
    </source>
</evidence>
<feature type="domain" description="Protein kinase" evidence="10">
    <location>
        <begin position="1"/>
        <end position="307"/>
    </location>
</feature>
<keyword evidence="5" id="KW-0418">Kinase</keyword>
<dbReference type="AlphaFoldDB" id="A0A024VQG5"/>
<proteinExistence type="predicted"/>
<keyword evidence="9" id="KW-0472">Membrane</keyword>
<protein>
    <recommendedName>
        <fullName evidence="1">non-specific serine/threonine protein kinase</fullName>
        <ecNumber evidence="1">2.7.11.1</ecNumber>
    </recommendedName>
</protein>
<evidence type="ECO:0000256" key="8">
    <source>
        <dbReference type="ARBA" id="ARBA00048679"/>
    </source>
</evidence>
<keyword evidence="9" id="KW-0812">Transmembrane</keyword>
<reference evidence="11 12" key="2">
    <citation type="submission" date="2013-02" db="EMBL/GenBank/DDBJ databases">
        <title>The Genome Sequence of Plasmodium falciparum FCH/4.</title>
        <authorList>
            <consortium name="The Broad Institute Genome Sequencing Platform"/>
            <consortium name="The Broad Institute Genome Sequencing Center for Infectious Disease"/>
            <person name="Neafsey D."/>
            <person name="Cheeseman I."/>
            <person name="Volkman S."/>
            <person name="Adams J."/>
            <person name="Walker B."/>
            <person name="Young S.K."/>
            <person name="Zeng Q."/>
            <person name="Gargeya S."/>
            <person name="Fitzgerald M."/>
            <person name="Haas B."/>
            <person name="Abouelleil A."/>
            <person name="Alvarado L."/>
            <person name="Arachchi H.M."/>
            <person name="Berlin A.M."/>
            <person name="Chapman S.B."/>
            <person name="Dewar J."/>
            <person name="Goldberg J."/>
            <person name="Griggs A."/>
            <person name="Gujja S."/>
            <person name="Hansen M."/>
            <person name="Howarth C."/>
            <person name="Imamovic A."/>
            <person name="Larimer J."/>
            <person name="McCowan C."/>
            <person name="Murphy C."/>
            <person name="Neiman D."/>
            <person name="Pearson M."/>
            <person name="Priest M."/>
            <person name="Roberts A."/>
            <person name="Saif S."/>
            <person name="Shea T."/>
            <person name="Sisk P."/>
            <person name="Sykes S."/>
            <person name="Wortman J."/>
            <person name="Nusbaum C."/>
            <person name="Birren B."/>
        </authorList>
    </citation>
    <scope>NUCLEOTIDE SEQUENCE [LARGE SCALE GENOMIC DNA]</scope>
    <source>
        <strain evidence="11 12">FCH/4</strain>
    </source>
</reference>
<dbReference type="GO" id="GO:0005524">
    <property type="term" value="F:ATP binding"/>
    <property type="evidence" value="ECO:0007669"/>
    <property type="project" value="UniProtKB-KW"/>
</dbReference>
<dbReference type="InterPro" id="IPR000719">
    <property type="entry name" value="Prot_kinase_dom"/>
</dbReference>
<evidence type="ECO:0000256" key="1">
    <source>
        <dbReference type="ARBA" id="ARBA00012513"/>
    </source>
</evidence>
<organism evidence="11 12">
    <name type="scientific">Plasmodium falciparum FCH/4</name>
    <dbReference type="NCBI Taxonomy" id="1036724"/>
    <lineage>
        <taxon>Eukaryota</taxon>
        <taxon>Sar</taxon>
        <taxon>Alveolata</taxon>
        <taxon>Apicomplexa</taxon>
        <taxon>Aconoidasida</taxon>
        <taxon>Haemosporida</taxon>
        <taxon>Plasmodiidae</taxon>
        <taxon>Plasmodium</taxon>
        <taxon>Plasmodium (Laverania)</taxon>
    </lineage>
</organism>
<dbReference type="PROSITE" id="PS50011">
    <property type="entry name" value="PROTEIN_KINASE_DOM"/>
    <property type="match status" value="1"/>
</dbReference>
<evidence type="ECO:0000256" key="6">
    <source>
        <dbReference type="ARBA" id="ARBA00022840"/>
    </source>
</evidence>
<dbReference type="Pfam" id="PF00069">
    <property type="entry name" value="Pkinase"/>
    <property type="match status" value="1"/>
</dbReference>
<dbReference type="PANTHER" id="PTHR24343">
    <property type="entry name" value="SERINE/THREONINE KINASE"/>
    <property type="match status" value="1"/>
</dbReference>
<evidence type="ECO:0000313" key="11">
    <source>
        <dbReference type="EMBL" id="ETW30969.1"/>
    </source>
</evidence>
<comment type="catalytic activity">
    <reaction evidence="8">
        <text>L-seryl-[protein] + ATP = O-phospho-L-seryl-[protein] + ADP + H(+)</text>
        <dbReference type="Rhea" id="RHEA:17989"/>
        <dbReference type="Rhea" id="RHEA-COMP:9863"/>
        <dbReference type="Rhea" id="RHEA-COMP:11604"/>
        <dbReference type="ChEBI" id="CHEBI:15378"/>
        <dbReference type="ChEBI" id="CHEBI:29999"/>
        <dbReference type="ChEBI" id="CHEBI:30616"/>
        <dbReference type="ChEBI" id="CHEBI:83421"/>
        <dbReference type="ChEBI" id="CHEBI:456216"/>
        <dbReference type="EC" id="2.7.11.1"/>
    </reaction>
</comment>
<dbReference type="PANTHER" id="PTHR24343:SF466">
    <property type="entry name" value="AMP-ACTIVATED PROTEIN KINASE ALPHA SUBUNIT, ISOFORM A"/>
    <property type="match status" value="1"/>
</dbReference>
<evidence type="ECO:0000256" key="9">
    <source>
        <dbReference type="SAM" id="Phobius"/>
    </source>
</evidence>